<dbReference type="Gene3D" id="1.10.245.10">
    <property type="entry name" value="SWIB/MDM2 domain"/>
    <property type="match status" value="1"/>
</dbReference>
<dbReference type="GO" id="GO:0001181">
    <property type="term" value="F:RNA polymerase I general transcription initiation factor activity"/>
    <property type="evidence" value="ECO:0007669"/>
    <property type="project" value="UniProtKB-ARBA"/>
</dbReference>
<dbReference type="InterPro" id="IPR014876">
    <property type="entry name" value="DEK_C"/>
</dbReference>
<dbReference type="CDD" id="cd10567">
    <property type="entry name" value="SWIB-MDM2_like"/>
    <property type="match status" value="1"/>
</dbReference>
<dbReference type="Pfam" id="PF02201">
    <property type="entry name" value="SWIB"/>
    <property type="match status" value="1"/>
</dbReference>
<feature type="compositionally biased region" description="Low complexity" evidence="5">
    <location>
        <begin position="86"/>
        <end position="98"/>
    </location>
</feature>
<accession>A0A1G4K2G4</accession>
<dbReference type="Pfam" id="PF08766">
    <property type="entry name" value="DEK_C"/>
    <property type="match status" value="1"/>
</dbReference>
<dbReference type="OrthoDB" id="10251073at2759"/>
<keyword evidence="2" id="KW-0805">Transcription regulation</keyword>
<feature type="domain" description="DEK-C" evidence="7">
    <location>
        <begin position="1"/>
        <end position="56"/>
    </location>
</feature>
<dbReference type="Proteomes" id="UP000190274">
    <property type="component" value="Chromosome H"/>
</dbReference>
<evidence type="ECO:0000256" key="5">
    <source>
        <dbReference type="SAM" id="MobiDB-lite"/>
    </source>
</evidence>
<gene>
    <name evidence="8" type="ORF">LADA_0H08372G</name>
</gene>
<dbReference type="STRING" id="1266660.A0A1G4K2G4"/>
<proteinExistence type="predicted"/>
<dbReference type="EMBL" id="LT598461">
    <property type="protein sequence ID" value="SCU97801.1"/>
    <property type="molecule type" value="Genomic_DNA"/>
</dbReference>
<dbReference type="PANTHER" id="PTHR13844">
    <property type="entry name" value="SWI/SNF-RELATED MATRIX-ASSOCIATED ACTIN-DEPENDENT REGULATOR OF CHROMATIN SUBFAMILY D"/>
    <property type="match status" value="1"/>
</dbReference>
<evidence type="ECO:0000313" key="8">
    <source>
        <dbReference type="EMBL" id="SCU97801.1"/>
    </source>
</evidence>
<keyword evidence="4" id="KW-0539">Nucleus</keyword>
<protein>
    <submittedName>
        <fullName evidence="8">LADA_0H08372g1_1</fullName>
    </submittedName>
</protein>
<sequence length="232" mass="25958">MGKLDDYVPMIDAILSASNPDEVSAKRIRKAIQELFAVDLEPQRKKVNALIVERFDQIQESRTQISHQDLVDKDVAVADKLLEKVNGSSSRSKSNGKISKPRKKRKASEAGNALSQNKMLLSPELQELVKEPEMARTQVVKKIWEYIKEHNLQNPADRREILCDEKLKPVFGDKTTMFALNKSLSRHIFNSQNKDQQSLSSAEDLTAENSASGRGSPKKLPSVDESTSEAAD</sequence>
<dbReference type="InterPro" id="IPR019835">
    <property type="entry name" value="SWIB_domain"/>
</dbReference>
<evidence type="ECO:0000256" key="4">
    <source>
        <dbReference type="ARBA" id="ARBA00023242"/>
    </source>
</evidence>
<dbReference type="FunFam" id="1.10.245.10:FF:000004">
    <property type="entry name" value="Upstream activation factor subunit"/>
    <property type="match status" value="1"/>
</dbReference>
<organism evidence="8 9">
    <name type="scientific">Lachancea dasiensis</name>
    <dbReference type="NCBI Taxonomy" id="1072105"/>
    <lineage>
        <taxon>Eukaryota</taxon>
        <taxon>Fungi</taxon>
        <taxon>Dikarya</taxon>
        <taxon>Ascomycota</taxon>
        <taxon>Saccharomycotina</taxon>
        <taxon>Saccharomycetes</taxon>
        <taxon>Saccharomycetales</taxon>
        <taxon>Saccharomycetaceae</taxon>
        <taxon>Lachancea</taxon>
    </lineage>
</organism>
<keyword evidence="3" id="KW-0804">Transcription</keyword>
<dbReference type="SMART" id="SM00151">
    <property type="entry name" value="SWIB"/>
    <property type="match status" value="1"/>
</dbReference>
<evidence type="ECO:0000256" key="3">
    <source>
        <dbReference type="ARBA" id="ARBA00023163"/>
    </source>
</evidence>
<reference evidence="8 9" key="1">
    <citation type="submission" date="2016-03" db="EMBL/GenBank/DDBJ databases">
        <authorList>
            <person name="Devillers H."/>
        </authorList>
    </citation>
    <scope>NUCLEOTIDE SEQUENCE [LARGE SCALE GENOMIC DNA]</scope>
    <source>
        <strain evidence="8">CBS 10888</strain>
    </source>
</reference>
<evidence type="ECO:0000259" key="7">
    <source>
        <dbReference type="PROSITE" id="PS51998"/>
    </source>
</evidence>
<dbReference type="AlphaFoldDB" id="A0A1G4K2G4"/>
<comment type="subcellular location">
    <subcellularLocation>
        <location evidence="1">Nucleus</location>
    </subcellularLocation>
</comment>
<keyword evidence="9" id="KW-1185">Reference proteome</keyword>
<dbReference type="InterPro" id="IPR003121">
    <property type="entry name" value="SWIB_MDM2_domain"/>
</dbReference>
<name>A0A1G4K2G4_9SACH</name>
<evidence type="ECO:0000256" key="1">
    <source>
        <dbReference type="ARBA" id="ARBA00004123"/>
    </source>
</evidence>
<feature type="compositionally biased region" description="Polar residues" evidence="5">
    <location>
        <begin position="191"/>
        <end position="213"/>
    </location>
</feature>
<evidence type="ECO:0000259" key="6">
    <source>
        <dbReference type="PROSITE" id="PS51925"/>
    </source>
</evidence>
<dbReference type="PROSITE" id="PS51998">
    <property type="entry name" value="DEK_C"/>
    <property type="match status" value="1"/>
</dbReference>
<dbReference type="PROSITE" id="PS51925">
    <property type="entry name" value="SWIB_MDM2"/>
    <property type="match status" value="1"/>
</dbReference>
<feature type="region of interest" description="Disordered" evidence="5">
    <location>
        <begin position="191"/>
        <end position="232"/>
    </location>
</feature>
<evidence type="ECO:0000313" key="9">
    <source>
        <dbReference type="Proteomes" id="UP000190274"/>
    </source>
</evidence>
<feature type="domain" description="DM2" evidence="6">
    <location>
        <begin position="114"/>
        <end position="190"/>
    </location>
</feature>
<dbReference type="SUPFAM" id="SSF47592">
    <property type="entry name" value="SWIB/MDM2 domain"/>
    <property type="match status" value="1"/>
</dbReference>
<feature type="region of interest" description="Disordered" evidence="5">
    <location>
        <begin position="86"/>
        <end position="117"/>
    </location>
</feature>
<dbReference type="InterPro" id="IPR036885">
    <property type="entry name" value="SWIB_MDM2_dom_sf"/>
</dbReference>
<dbReference type="GO" id="GO:0000500">
    <property type="term" value="C:RNA polymerase I upstream activating factor complex"/>
    <property type="evidence" value="ECO:0007669"/>
    <property type="project" value="UniProtKB-ARBA"/>
</dbReference>
<evidence type="ECO:0000256" key="2">
    <source>
        <dbReference type="ARBA" id="ARBA00023015"/>
    </source>
</evidence>